<dbReference type="GO" id="GO:0008652">
    <property type="term" value="P:amino acid biosynthetic process"/>
    <property type="evidence" value="ECO:0007669"/>
    <property type="project" value="UniProtKB-ARBA"/>
</dbReference>
<dbReference type="InterPro" id="IPR043132">
    <property type="entry name" value="BCAT-like_C"/>
</dbReference>
<evidence type="ECO:0000256" key="11">
    <source>
        <dbReference type="RuleBase" id="RU004106"/>
    </source>
</evidence>
<dbReference type="Proteomes" id="UP000078596">
    <property type="component" value="Chromosome"/>
</dbReference>
<sequence length="285" mass="31269">MTQVYFNGRWVAPEQAQVSVFDRGFLFGDGVYEVIPVFAGRSFGLMEHIDRLGRSLAAIDIREPLERHEWIAIIERLVRDCPSPDVSIYIQVTRGTAPKRDHAYPNPPVAATVLASASPMAALSETIRREGARAITVPDLRWARCDIKSVNLLPNIMARQQAVAAGASEAILVRDGMALEGAASNLFAVIDGALHTAPLGPHILGGITRQKLLEMLRAQGQLAVVESAIPLDRLFDASEVFVTSSTRDLLPITRIDERPVGDGRIGPVWTTLNRDFQQMKTEQVV</sequence>
<dbReference type="OrthoDB" id="21319at2"/>
<comment type="cofactor">
    <cofactor evidence="1 12">
        <name>pyridoxal 5'-phosphate</name>
        <dbReference type="ChEBI" id="CHEBI:597326"/>
    </cofactor>
</comment>
<keyword evidence="14" id="KW-1185">Reference proteome</keyword>
<dbReference type="PANTHER" id="PTHR42743:SF10">
    <property type="entry name" value="D-ALANINE AMINOTRANSFERASE"/>
    <property type="match status" value="1"/>
</dbReference>
<comment type="function">
    <text evidence="8">Involved in the biosynthesis of p-aminobenzoate (PABA), a precursor of tetrahydrofolate. Converts 4-amino-4-deoxychorismate into 4-aminobenzoate (PABA) and pyruvate.</text>
</comment>
<evidence type="ECO:0000256" key="3">
    <source>
        <dbReference type="ARBA" id="ARBA00022898"/>
    </source>
</evidence>
<dbReference type="InterPro" id="IPR043131">
    <property type="entry name" value="BCAT-like_N"/>
</dbReference>
<evidence type="ECO:0000256" key="12">
    <source>
        <dbReference type="RuleBase" id="RU004516"/>
    </source>
</evidence>
<dbReference type="PROSITE" id="PS00770">
    <property type="entry name" value="AA_TRANSFER_CLASS_4"/>
    <property type="match status" value="1"/>
</dbReference>
<dbReference type="PANTHER" id="PTHR42743">
    <property type="entry name" value="AMINO-ACID AMINOTRANSFERASE"/>
    <property type="match status" value="1"/>
</dbReference>
<gene>
    <name evidence="13" type="ORF">A9404_05990</name>
</gene>
<accession>A0A191ZGK5</accession>
<dbReference type="InterPro" id="IPR036038">
    <property type="entry name" value="Aminotransferase-like"/>
</dbReference>
<dbReference type="FunFam" id="3.20.10.10:FF:000002">
    <property type="entry name" value="D-alanine aminotransferase"/>
    <property type="match status" value="1"/>
</dbReference>
<dbReference type="KEGG" id="haz:A9404_05990"/>
<keyword evidence="4" id="KW-0289">Folate biosynthesis</keyword>
<protein>
    <recommendedName>
        <fullName evidence="9">Aminodeoxychorismate lyase</fullName>
        <ecNumber evidence="6">4.1.3.38</ecNumber>
    </recommendedName>
    <alternativeName>
        <fullName evidence="10">4-amino-4-deoxychorismate lyase</fullName>
    </alternativeName>
</protein>
<dbReference type="Gene3D" id="3.30.470.10">
    <property type="match status" value="1"/>
</dbReference>
<dbReference type="GO" id="GO:0008696">
    <property type="term" value="F:4-amino-4-deoxychorismate lyase activity"/>
    <property type="evidence" value="ECO:0007669"/>
    <property type="project" value="UniProtKB-EC"/>
</dbReference>
<evidence type="ECO:0000256" key="8">
    <source>
        <dbReference type="ARBA" id="ARBA00054027"/>
    </source>
</evidence>
<evidence type="ECO:0000256" key="9">
    <source>
        <dbReference type="ARBA" id="ARBA00069174"/>
    </source>
</evidence>
<reference evidence="13 14" key="1">
    <citation type="submission" date="2016-06" db="EMBL/GenBank/DDBJ databases">
        <title>Insight into the functional genes involving in sulfur oxidation in Pearl River water.</title>
        <authorList>
            <person name="Luo J."/>
            <person name="Tan X."/>
            <person name="Lin W."/>
        </authorList>
    </citation>
    <scope>NUCLEOTIDE SEQUENCE [LARGE SCALE GENOMIC DNA]</scope>
    <source>
        <strain evidence="13 14">LS2</strain>
    </source>
</reference>
<evidence type="ECO:0000256" key="10">
    <source>
        <dbReference type="ARBA" id="ARBA00080135"/>
    </source>
</evidence>
<dbReference type="GO" id="GO:0008483">
    <property type="term" value="F:transaminase activity"/>
    <property type="evidence" value="ECO:0007669"/>
    <property type="project" value="UniProtKB-KW"/>
</dbReference>
<name>A0A191ZGK5_9GAMM</name>
<dbReference type="SUPFAM" id="SSF56752">
    <property type="entry name" value="D-aminoacid aminotransferase-like PLP-dependent enzymes"/>
    <property type="match status" value="1"/>
</dbReference>
<dbReference type="RefSeq" id="WP_066099352.1">
    <property type="nucleotide sequence ID" value="NZ_CP016027.1"/>
</dbReference>
<comment type="catalytic activity">
    <reaction evidence="7">
        <text>4-amino-4-deoxychorismate = 4-aminobenzoate + pyruvate + H(+)</text>
        <dbReference type="Rhea" id="RHEA:16201"/>
        <dbReference type="ChEBI" id="CHEBI:15361"/>
        <dbReference type="ChEBI" id="CHEBI:15378"/>
        <dbReference type="ChEBI" id="CHEBI:17836"/>
        <dbReference type="ChEBI" id="CHEBI:58406"/>
        <dbReference type="EC" id="4.1.3.38"/>
    </reaction>
</comment>
<evidence type="ECO:0000313" key="14">
    <source>
        <dbReference type="Proteomes" id="UP000078596"/>
    </source>
</evidence>
<comment type="pathway">
    <text evidence="5">Cofactor biosynthesis; tetrahydrofolate biosynthesis; 4-aminobenzoate from chorismate: step 2/2.</text>
</comment>
<dbReference type="STRING" id="1860122.A9404_05990"/>
<dbReference type="Pfam" id="PF01063">
    <property type="entry name" value="Aminotran_4"/>
    <property type="match status" value="1"/>
</dbReference>
<keyword evidence="3 12" id="KW-0663">Pyridoxal phosphate</keyword>
<dbReference type="AlphaFoldDB" id="A0A191ZGK5"/>
<evidence type="ECO:0000256" key="2">
    <source>
        <dbReference type="ARBA" id="ARBA00009320"/>
    </source>
</evidence>
<evidence type="ECO:0000256" key="5">
    <source>
        <dbReference type="ARBA" id="ARBA00035633"/>
    </source>
</evidence>
<evidence type="ECO:0000313" key="13">
    <source>
        <dbReference type="EMBL" id="ANJ66990.1"/>
    </source>
</evidence>
<organism evidence="13 14">
    <name type="scientific">Halothiobacillus diazotrophicus</name>
    <dbReference type="NCBI Taxonomy" id="1860122"/>
    <lineage>
        <taxon>Bacteria</taxon>
        <taxon>Pseudomonadati</taxon>
        <taxon>Pseudomonadota</taxon>
        <taxon>Gammaproteobacteria</taxon>
        <taxon>Chromatiales</taxon>
        <taxon>Halothiobacillaceae</taxon>
        <taxon>Halothiobacillus</taxon>
    </lineage>
</organism>
<evidence type="ECO:0000256" key="6">
    <source>
        <dbReference type="ARBA" id="ARBA00035676"/>
    </source>
</evidence>
<dbReference type="GO" id="GO:0005829">
    <property type="term" value="C:cytosol"/>
    <property type="evidence" value="ECO:0007669"/>
    <property type="project" value="TreeGrafter"/>
</dbReference>
<dbReference type="EMBL" id="CP016027">
    <property type="protein sequence ID" value="ANJ66990.1"/>
    <property type="molecule type" value="Genomic_DNA"/>
</dbReference>
<keyword evidence="13" id="KW-0032">Aminotransferase</keyword>
<dbReference type="EC" id="4.1.3.38" evidence="6"/>
<comment type="similarity">
    <text evidence="2 11">Belongs to the class-IV pyridoxal-phosphate-dependent aminotransferase family.</text>
</comment>
<dbReference type="Gene3D" id="3.20.10.10">
    <property type="entry name" value="D-amino Acid Aminotransferase, subunit A, domain 2"/>
    <property type="match status" value="1"/>
</dbReference>
<evidence type="ECO:0000256" key="4">
    <source>
        <dbReference type="ARBA" id="ARBA00022909"/>
    </source>
</evidence>
<evidence type="ECO:0000256" key="1">
    <source>
        <dbReference type="ARBA" id="ARBA00001933"/>
    </source>
</evidence>
<dbReference type="InterPro" id="IPR018300">
    <property type="entry name" value="Aminotrans_IV_CS"/>
</dbReference>
<dbReference type="InterPro" id="IPR001544">
    <property type="entry name" value="Aminotrans_IV"/>
</dbReference>
<dbReference type="InterPro" id="IPR050571">
    <property type="entry name" value="Class-IV_PLP-Dep_Aminotrnsfr"/>
</dbReference>
<keyword evidence="13" id="KW-0808">Transferase</keyword>
<dbReference type="GO" id="GO:0046656">
    <property type="term" value="P:folic acid biosynthetic process"/>
    <property type="evidence" value="ECO:0007669"/>
    <property type="project" value="UniProtKB-KW"/>
</dbReference>
<dbReference type="CDD" id="cd01558">
    <property type="entry name" value="D-AAT_like"/>
    <property type="match status" value="1"/>
</dbReference>
<evidence type="ECO:0000256" key="7">
    <source>
        <dbReference type="ARBA" id="ARBA00049529"/>
    </source>
</evidence>
<proteinExistence type="inferred from homology"/>